<proteinExistence type="predicted"/>
<evidence type="ECO:0000313" key="2">
    <source>
        <dbReference type="Proteomes" id="UP001396334"/>
    </source>
</evidence>
<gene>
    <name evidence="1" type="ORF">V6N11_058625</name>
</gene>
<reference evidence="1 2" key="1">
    <citation type="journal article" date="2024" name="G3 (Bethesda)">
        <title>Genome assembly of Hibiscus sabdariffa L. provides insights into metabolisms of medicinal natural products.</title>
        <authorList>
            <person name="Kim T."/>
        </authorList>
    </citation>
    <scope>NUCLEOTIDE SEQUENCE [LARGE SCALE GENOMIC DNA]</scope>
    <source>
        <strain evidence="1">TK-2024</strain>
        <tissue evidence="1">Old leaves</tissue>
    </source>
</reference>
<dbReference type="InterPro" id="IPR053277">
    <property type="entry name" value="Endomembrane_traffic_mod"/>
</dbReference>
<sequence>MFKLGTYLLPLPHLKEGYLTATPAGNTIAPHSEWKRTEFFLNHEALQQVIKVEAKQVSRSLSGRVVDVGNTGIKAIRVDIPDIISVSACADLTLPPGAGLCINTKSGSVFLVADSWESVDGWLDAIRLVYTIHARGKTDVLAGIIAT</sequence>
<dbReference type="PANTHER" id="PTHR45005">
    <property type="match status" value="1"/>
</dbReference>
<evidence type="ECO:0000313" key="1">
    <source>
        <dbReference type="EMBL" id="KAK9044733.1"/>
    </source>
</evidence>
<protein>
    <submittedName>
        <fullName evidence="1">Uncharacterized protein</fullName>
    </submittedName>
</protein>
<name>A0ABR2U4T4_9ROSI</name>
<dbReference type="Proteomes" id="UP001396334">
    <property type="component" value="Unassembled WGS sequence"/>
</dbReference>
<keyword evidence="2" id="KW-1185">Reference proteome</keyword>
<organism evidence="1 2">
    <name type="scientific">Hibiscus sabdariffa</name>
    <name type="common">roselle</name>
    <dbReference type="NCBI Taxonomy" id="183260"/>
    <lineage>
        <taxon>Eukaryota</taxon>
        <taxon>Viridiplantae</taxon>
        <taxon>Streptophyta</taxon>
        <taxon>Embryophyta</taxon>
        <taxon>Tracheophyta</taxon>
        <taxon>Spermatophyta</taxon>
        <taxon>Magnoliopsida</taxon>
        <taxon>eudicotyledons</taxon>
        <taxon>Gunneridae</taxon>
        <taxon>Pentapetalae</taxon>
        <taxon>rosids</taxon>
        <taxon>malvids</taxon>
        <taxon>Malvales</taxon>
        <taxon>Malvaceae</taxon>
        <taxon>Malvoideae</taxon>
        <taxon>Hibiscus</taxon>
    </lineage>
</organism>
<dbReference type="EMBL" id="JBBPBN010000002">
    <property type="protein sequence ID" value="KAK9044733.1"/>
    <property type="molecule type" value="Genomic_DNA"/>
</dbReference>
<dbReference type="SUPFAM" id="SSF50729">
    <property type="entry name" value="PH domain-like"/>
    <property type="match status" value="1"/>
</dbReference>
<dbReference type="PANTHER" id="PTHR45005:SF2">
    <property type="entry name" value="PROTEIN HLB1"/>
    <property type="match status" value="1"/>
</dbReference>
<accession>A0ABR2U4T4</accession>
<comment type="caution">
    <text evidence="1">The sequence shown here is derived from an EMBL/GenBank/DDBJ whole genome shotgun (WGS) entry which is preliminary data.</text>
</comment>